<organism evidence="2 3">
    <name type="scientific">Glacieibacterium arshaanense</name>
    <dbReference type="NCBI Taxonomy" id="2511025"/>
    <lineage>
        <taxon>Bacteria</taxon>
        <taxon>Pseudomonadati</taxon>
        <taxon>Pseudomonadota</taxon>
        <taxon>Alphaproteobacteria</taxon>
        <taxon>Sphingomonadales</taxon>
        <taxon>Sphingosinicellaceae</taxon>
        <taxon>Glacieibacterium</taxon>
    </lineage>
</organism>
<feature type="chain" id="PRO_5021330654" evidence="1">
    <location>
        <begin position="21"/>
        <end position="210"/>
    </location>
</feature>
<protein>
    <submittedName>
        <fullName evidence="2">Uncharacterized protein</fullName>
    </submittedName>
</protein>
<sequence length="210" mass="22385">MKRLLAALLLAWPAVLTAQAAPLDGNAAMMRDLWAQQPVDSVGAVQQVYSRTVTFALPRPMLPAYTKEVGGRFIMEYVPDGETVERWTRMVTVTGAVGAGAAHLSDAELADTLFNRGQCEGRVFADLGAVARPVLGYRALLIGCGVEGAPTAERAAIAMFRDTQTVWTVQFAQRGAGTSGFATRVQEELAKLDPGVTCAPGETMPECTPQ</sequence>
<evidence type="ECO:0000313" key="3">
    <source>
        <dbReference type="Proteomes" id="UP000297737"/>
    </source>
</evidence>
<evidence type="ECO:0000313" key="2">
    <source>
        <dbReference type="EMBL" id="TFU02961.1"/>
    </source>
</evidence>
<evidence type="ECO:0000256" key="1">
    <source>
        <dbReference type="SAM" id="SignalP"/>
    </source>
</evidence>
<keyword evidence="1" id="KW-0732">Signal</keyword>
<keyword evidence="3" id="KW-1185">Reference proteome</keyword>
<reference evidence="2 3" key="1">
    <citation type="submission" date="2019-02" db="EMBL/GenBank/DDBJ databases">
        <title>Polymorphobacter sp. isolated from the lake at the Tibet of China.</title>
        <authorList>
            <person name="Li A."/>
        </authorList>
    </citation>
    <scope>NUCLEOTIDE SEQUENCE [LARGE SCALE GENOMIC DNA]</scope>
    <source>
        <strain evidence="2 3">DJ1R-1</strain>
    </source>
</reference>
<dbReference type="OrthoDB" id="7874543at2"/>
<dbReference type="EMBL" id="SIHO01000002">
    <property type="protein sequence ID" value="TFU02961.1"/>
    <property type="molecule type" value="Genomic_DNA"/>
</dbReference>
<comment type="caution">
    <text evidence="2">The sequence shown here is derived from an EMBL/GenBank/DDBJ whole genome shotgun (WGS) entry which is preliminary data.</text>
</comment>
<feature type="signal peptide" evidence="1">
    <location>
        <begin position="1"/>
        <end position="20"/>
    </location>
</feature>
<dbReference type="AlphaFoldDB" id="A0A4Y9EMC9"/>
<dbReference type="RefSeq" id="WP_135245553.1">
    <property type="nucleotide sequence ID" value="NZ_SIHO01000002.1"/>
</dbReference>
<proteinExistence type="predicted"/>
<accession>A0A4Y9EMC9</accession>
<dbReference type="Proteomes" id="UP000297737">
    <property type="component" value="Unassembled WGS sequence"/>
</dbReference>
<gene>
    <name evidence="2" type="ORF">EUV02_07055</name>
</gene>
<name>A0A4Y9EMC9_9SPHN</name>